<dbReference type="EMBL" id="MCFH01000008">
    <property type="protein sequence ID" value="ORX55977.1"/>
    <property type="molecule type" value="Genomic_DNA"/>
</dbReference>
<evidence type="ECO:0000259" key="2">
    <source>
        <dbReference type="PROSITE" id="PS50222"/>
    </source>
</evidence>
<feature type="non-terminal residue" evidence="3">
    <location>
        <position position="277"/>
    </location>
</feature>
<feature type="compositionally biased region" description="Polar residues" evidence="1">
    <location>
        <begin position="85"/>
        <end position="98"/>
    </location>
</feature>
<evidence type="ECO:0000256" key="1">
    <source>
        <dbReference type="SAM" id="MobiDB-lite"/>
    </source>
</evidence>
<proteinExistence type="predicted"/>
<evidence type="ECO:0000313" key="4">
    <source>
        <dbReference type="Proteomes" id="UP000193719"/>
    </source>
</evidence>
<comment type="caution">
    <text evidence="3">The sequence shown here is derived from an EMBL/GenBank/DDBJ whole genome shotgun (WGS) entry which is preliminary data.</text>
</comment>
<feature type="compositionally biased region" description="Low complexity" evidence="1">
    <location>
        <begin position="67"/>
        <end position="84"/>
    </location>
</feature>
<feature type="domain" description="EF-hand" evidence="2">
    <location>
        <begin position="253"/>
        <end position="277"/>
    </location>
</feature>
<evidence type="ECO:0000313" key="3">
    <source>
        <dbReference type="EMBL" id="ORX55977.1"/>
    </source>
</evidence>
<feature type="region of interest" description="Disordered" evidence="1">
    <location>
        <begin position="1"/>
        <end position="102"/>
    </location>
</feature>
<dbReference type="Proteomes" id="UP000193719">
    <property type="component" value="Unassembled WGS sequence"/>
</dbReference>
<feature type="compositionally biased region" description="Basic and acidic residues" evidence="1">
    <location>
        <begin position="7"/>
        <end position="17"/>
    </location>
</feature>
<dbReference type="PROSITE" id="PS50222">
    <property type="entry name" value="EF_HAND_2"/>
    <property type="match status" value="1"/>
</dbReference>
<dbReference type="AlphaFoldDB" id="A0A1Y1VGW6"/>
<keyword evidence="4" id="KW-1185">Reference proteome</keyword>
<dbReference type="OrthoDB" id="26525at2759"/>
<reference evidence="3 4" key="1">
    <citation type="submission" date="2016-08" db="EMBL/GenBank/DDBJ databases">
        <title>Genomes of anaerobic fungi encode conserved fungal cellulosomes for biomass hydrolysis.</title>
        <authorList>
            <consortium name="DOE Joint Genome Institute"/>
            <person name="Haitjema C.H."/>
            <person name="Gilmore S.P."/>
            <person name="Henske J.K."/>
            <person name="Solomon K.V."/>
            <person name="De Groot R."/>
            <person name="Kuo A."/>
            <person name="Mondo S.J."/>
            <person name="Salamov A.A."/>
            <person name="Labutti K."/>
            <person name="Zhao Z."/>
            <person name="Chiniquy J."/>
            <person name="Barry K."/>
            <person name="Brewer H.M."/>
            <person name="Purvine S.O."/>
            <person name="Wright A.T."/>
            <person name="Boxma B."/>
            <person name="Van Alen T."/>
            <person name="Hackstein J.H."/>
            <person name="Baker S.E."/>
            <person name="Grigoriev I.V."/>
            <person name="O'Malley M.A."/>
        </authorList>
    </citation>
    <scope>NUCLEOTIDE SEQUENCE [LARGE SCALE GENOMIC DNA]</scope>
    <source>
        <strain evidence="4">finn</strain>
    </source>
</reference>
<dbReference type="InterPro" id="IPR002048">
    <property type="entry name" value="EF_hand_dom"/>
</dbReference>
<gene>
    <name evidence="3" type="ORF">BCR36DRAFT_410016</name>
</gene>
<dbReference type="GO" id="GO:0005509">
    <property type="term" value="F:calcium ion binding"/>
    <property type="evidence" value="ECO:0007669"/>
    <property type="project" value="InterPro"/>
</dbReference>
<feature type="compositionally biased region" description="Acidic residues" evidence="1">
    <location>
        <begin position="40"/>
        <end position="54"/>
    </location>
</feature>
<organism evidence="3 4">
    <name type="scientific">Piromyces finnis</name>
    <dbReference type="NCBI Taxonomy" id="1754191"/>
    <lineage>
        <taxon>Eukaryota</taxon>
        <taxon>Fungi</taxon>
        <taxon>Fungi incertae sedis</taxon>
        <taxon>Chytridiomycota</taxon>
        <taxon>Chytridiomycota incertae sedis</taxon>
        <taxon>Neocallimastigomycetes</taxon>
        <taxon>Neocallimastigales</taxon>
        <taxon>Neocallimastigaceae</taxon>
        <taxon>Piromyces</taxon>
    </lineage>
</organism>
<accession>A0A1Y1VGW6</accession>
<protein>
    <recommendedName>
        <fullName evidence="2">EF-hand domain-containing protein</fullName>
    </recommendedName>
</protein>
<reference evidence="3 4" key="2">
    <citation type="submission" date="2016-08" db="EMBL/GenBank/DDBJ databases">
        <title>Pervasive Adenine N6-methylation of Active Genes in Fungi.</title>
        <authorList>
            <consortium name="DOE Joint Genome Institute"/>
            <person name="Mondo S.J."/>
            <person name="Dannebaum R.O."/>
            <person name="Kuo R.C."/>
            <person name="Labutti K."/>
            <person name="Haridas S."/>
            <person name="Kuo A."/>
            <person name="Salamov A."/>
            <person name="Ahrendt S.R."/>
            <person name="Lipzen A."/>
            <person name="Sullivan W."/>
            <person name="Andreopoulos W.B."/>
            <person name="Clum A."/>
            <person name="Lindquist E."/>
            <person name="Daum C."/>
            <person name="Ramamoorthy G.K."/>
            <person name="Gryganskyi A."/>
            <person name="Culley D."/>
            <person name="Magnuson J.K."/>
            <person name="James T.Y."/>
            <person name="O'Malley M.A."/>
            <person name="Stajich J.E."/>
            <person name="Spatafora J.W."/>
            <person name="Visel A."/>
            <person name="Grigoriev I.V."/>
        </authorList>
    </citation>
    <scope>NUCLEOTIDE SEQUENCE [LARGE SCALE GENOMIC DNA]</scope>
    <source>
        <strain evidence="4">finn</strain>
    </source>
</reference>
<name>A0A1Y1VGW6_9FUNG</name>
<sequence>MSVDDENQYKDLPESMKNEIPISNKIENISDIQDNNNSEGNEDEENIIIEENDNEDNKSKYENEEIVNNSSTPRNTNSPVSTNSKGTTPTSKSLSNKNPKLVNNKETLLLKDKINQQKIKEKNKLRYLTEEEINLAFKWFTNGKQIISSNDIKTCFDQYFTNISKNDKKYYVIGGIKQYTRNLVNTKEEKAQSEMFNSTQSISSLKKMLLKYPFKMKDYDNAFSILCGSDQTDIMSKEILNKYIDIFKQNEVPVKNDIDKILKCFDKDKDGELGISD</sequence>